<comment type="similarity">
    <text evidence="1">Belongs to the transposase 8 family.</text>
</comment>
<dbReference type="Pfam" id="PF13683">
    <property type="entry name" value="rve_3"/>
    <property type="match status" value="1"/>
</dbReference>
<dbReference type="Gene3D" id="1.10.10.60">
    <property type="entry name" value="Homeodomain-like"/>
    <property type="match status" value="1"/>
</dbReference>
<dbReference type="InterPro" id="IPR002514">
    <property type="entry name" value="Transposase_8"/>
</dbReference>
<dbReference type="SUPFAM" id="SSF46689">
    <property type="entry name" value="Homeodomain-like"/>
    <property type="match status" value="1"/>
</dbReference>
<name>A0ABW1WAI4_9GAMM</name>
<dbReference type="EMBL" id="JBHSTZ010000036">
    <property type="protein sequence ID" value="MFC6382164.1"/>
    <property type="molecule type" value="Genomic_DNA"/>
</dbReference>
<evidence type="ECO:0000313" key="3">
    <source>
        <dbReference type="EMBL" id="MFC6382164.1"/>
    </source>
</evidence>
<evidence type="ECO:0000313" key="4">
    <source>
        <dbReference type="Proteomes" id="UP001596264"/>
    </source>
</evidence>
<dbReference type="Pfam" id="PF01527">
    <property type="entry name" value="HTH_Tnp_1"/>
    <property type="match status" value="1"/>
</dbReference>
<proteinExistence type="inferred from homology"/>
<dbReference type="PANTHER" id="PTHR47515:SF2">
    <property type="entry name" value="INTEGRASE CORE DOMAIN PROTEIN"/>
    <property type="match status" value="1"/>
</dbReference>
<feature type="domain" description="Integrase catalytic" evidence="2">
    <location>
        <begin position="199"/>
        <end position="363"/>
    </location>
</feature>
<accession>A0ABW1WAI4</accession>
<dbReference type="RefSeq" id="WP_201563215.1">
    <property type="nucleotide sequence ID" value="NZ_CAJGZK010000012.1"/>
</dbReference>
<protein>
    <submittedName>
        <fullName evidence="3">IS3 family transposase</fullName>
    </submittedName>
</protein>
<evidence type="ECO:0000259" key="2">
    <source>
        <dbReference type="PROSITE" id="PS50994"/>
    </source>
</evidence>
<dbReference type="InterPro" id="IPR048020">
    <property type="entry name" value="Transpos_IS3"/>
</dbReference>
<keyword evidence="4" id="KW-1185">Reference proteome</keyword>
<dbReference type="Proteomes" id="UP001596264">
    <property type="component" value="Unassembled WGS sequence"/>
</dbReference>
<dbReference type="InterPro" id="IPR009057">
    <property type="entry name" value="Homeodomain-like_sf"/>
</dbReference>
<dbReference type="InterPro" id="IPR012337">
    <property type="entry name" value="RNaseH-like_sf"/>
</dbReference>
<sequence length="363" mass="42538">MKKTRFSDNQIVNILKQAEQGEPITELCRDHNIGQSTFYNWRSKYGVMDATLISRLKELEIENARLKKMYADECLKSDILQDAMNKKVVAPLGRREMACHYIEERDISIRRACLIFNISVTCYYHKSVASDENKQIADLLINLTEQNKNWGFGLCFLTLRNVLGLPYNHKRVYRIYCELELNLRIKPRRRRIKRAKPVPLAVPDKINQSWSMDFMHDALTDGRAFRLFNVIDDYNREALTVEIDFSLPAQRVIRSLNQLIECRGKPVQVRCDNGPEYISNALKDWACDQGITISYIEPGNPQQNAYVERYNRTMRYDWLNQELFTTLAQVREQAEHWLYHYNNERPNMGNGGFTPIQKLNQAA</sequence>
<reference evidence="4" key="1">
    <citation type="journal article" date="2019" name="Int. J. Syst. Evol. Microbiol.">
        <title>The Global Catalogue of Microorganisms (GCM) 10K type strain sequencing project: providing services to taxonomists for standard genome sequencing and annotation.</title>
        <authorList>
            <consortium name="The Broad Institute Genomics Platform"/>
            <consortium name="The Broad Institute Genome Sequencing Center for Infectious Disease"/>
            <person name="Wu L."/>
            <person name="Ma J."/>
        </authorList>
    </citation>
    <scope>NUCLEOTIDE SEQUENCE [LARGE SCALE GENOMIC DNA]</scope>
    <source>
        <strain evidence="4">CCM 2050</strain>
    </source>
</reference>
<dbReference type="InterPro" id="IPR001584">
    <property type="entry name" value="Integrase_cat-core"/>
</dbReference>
<comment type="caution">
    <text evidence="3">The sequence shown here is derived from an EMBL/GenBank/DDBJ whole genome shotgun (WGS) entry which is preliminary data.</text>
</comment>
<gene>
    <name evidence="3" type="ORF">ACFP58_11970</name>
</gene>
<dbReference type="PANTHER" id="PTHR47515">
    <property type="entry name" value="LOW CALCIUM RESPONSE LOCUS PROTEIN T"/>
    <property type="match status" value="1"/>
</dbReference>
<dbReference type="SUPFAM" id="SSF53098">
    <property type="entry name" value="Ribonuclease H-like"/>
    <property type="match status" value="1"/>
</dbReference>
<dbReference type="InterPro" id="IPR036397">
    <property type="entry name" value="RNaseH_sf"/>
</dbReference>
<dbReference type="Gene3D" id="3.30.420.10">
    <property type="entry name" value="Ribonuclease H-like superfamily/Ribonuclease H"/>
    <property type="match status" value="1"/>
</dbReference>
<organism evidence="3 4">
    <name type="scientific">Psychrobacter glacincola</name>
    <dbReference type="NCBI Taxonomy" id="56810"/>
    <lineage>
        <taxon>Bacteria</taxon>
        <taxon>Pseudomonadati</taxon>
        <taxon>Pseudomonadota</taxon>
        <taxon>Gammaproteobacteria</taxon>
        <taxon>Moraxellales</taxon>
        <taxon>Moraxellaceae</taxon>
        <taxon>Psychrobacter</taxon>
    </lineage>
</organism>
<dbReference type="PROSITE" id="PS50994">
    <property type="entry name" value="INTEGRASE"/>
    <property type="match status" value="1"/>
</dbReference>
<dbReference type="NCBIfam" id="NF033516">
    <property type="entry name" value="transpos_IS3"/>
    <property type="match status" value="1"/>
</dbReference>
<evidence type="ECO:0000256" key="1">
    <source>
        <dbReference type="ARBA" id="ARBA00009964"/>
    </source>
</evidence>